<dbReference type="Gene3D" id="3.40.50.720">
    <property type="entry name" value="NAD(P)-binding Rossmann-like Domain"/>
    <property type="match status" value="1"/>
</dbReference>
<dbReference type="CDD" id="cd05233">
    <property type="entry name" value="SDR_c"/>
    <property type="match status" value="1"/>
</dbReference>
<evidence type="ECO:0000256" key="1">
    <source>
        <dbReference type="ARBA" id="ARBA00006484"/>
    </source>
</evidence>
<dbReference type="InterPro" id="IPR050259">
    <property type="entry name" value="SDR"/>
</dbReference>
<protein>
    <submittedName>
        <fullName evidence="5">SDR family oxidoreductase</fullName>
    </submittedName>
</protein>
<dbReference type="PANTHER" id="PTHR42879:SF2">
    <property type="entry name" value="3-OXOACYL-[ACYL-CARRIER-PROTEIN] REDUCTASE FABG"/>
    <property type="match status" value="1"/>
</dbReference>
<dbReference type="PRINTS" id="PR00081">
    <property type="entry name" value="GDHRDH"/>
</dbReference>
<dbReference type="InterPro" id="IPR036291">
    <property type="entry name" value="NAD(P)-bd_dom_sf"/>
</dbReference>
<dbReference type="Pfam" id="PF13561">
    <property type="entry name" value="adh_short_C2"/>
    <property type="match status" value="1"/>
</dbReference>
<dbReference type="PANTHER" id="PTHR42879">
    <property type="entry name" value="3-OXOACYL-(ACYL-CARRIER-PROTEIN) REDUCTASE"/>
    <property type="match status" value="1"/>
</dbReference>
<dbReference type="InterPro" id="IPR057326">
    <property type="entry name" value="KR_dom"/>
</dbReference>
<evidence type="ECO:0000259" key="4">
    <source>
        <dbReference type="SMART" id="SM00822"/>
    </source>
</evidence>
<dbReference type="EMBL" id="JAAFYZ010000185">
    <property type="protein sequence ID" value="MBS2552369.1"/>
    <property type="molecule type" value="Genomic_DNA"/>
</dbReference>
<feature type="region of interest" description="Disordered" evidence="3">
    <location>
        <begin position="194"/>
        <end position="227"/>
    </location>
</feature>
<dbReference type="SMART" id="SM00822">
    <property type="entry name" value="PKS_KR"/>
    <property type="match status" value="1"/>
</dbReference>
<dbReference type="RefSeq" id="WP_212017879.1">
    <property type="nucleotide sequence ID" value="NZ_JAAFYZ010000185.1"/>
</dbReference>
<gene>
    <name evidence="5" type="ORF">KGQ19_36495</name>
</gene>
<dbReference type="InterPro" id="IPR002347">
    <property type="entry name" value="SDR_fam"/>
</dbReference>
<dbReference type="Pfam" id="PF00106">
    <property type="entry name" value="adh_short"/>
    <property type="match status" value="1"/>
</dbReference>
<dbReference type="PRINTS" id="PR00080">
    <property type="entry name" value="SDRFAMILY"/>
</dbReference>
<proteinExistence type="inferred from homology"/>
<keyword evidence="6" id="KW-1185">Reference proteome</keyword>
<dbReference type="InterPro" id="IPR020904">
    <property type="entry name" value="Sc_DH/Rdtase_CS"/>
</dbReference>
<accession>A0ABS5L218</accession>
<evidence type="ECO:0000313" key="6">
    <source>
        <dbReference type="Proteomes" id="UP000730482"/>
    </source>
</evidence>
<evidence type="ECO:0000313" key="5">
    <source>
        <dbReference type="EMBL" id="MBS2552369.1"/>
    </source>
</evidence>
<name>A0ABS5L218_9ACTN</name>
<dbReference type="SUPFAM" id="SSF51735">
    <property type="entry name" value="NAD(P)-binding Rossmann-fold domains"/>
    <property type="match status" value="1"/>
</dbReference>
<evidence type="ECO:0000256" key="3">
    <source>
        <dbReference type="SAM" id="MobiDB-lite"/>
    </source>
</evidence>
<dbReference type="Proteomes" id="UP000730482">
    <property type="component" value="Unassembled WGS sequence"/>
</dbReference>
<comment type="similarity">
    <text evidence="1 2">Belongs to the short-chain dehydrogenases/reductases (SDR) family.</text>
</comment>
<organism evidence="5 6">
    <name type="scientific">Catenulispora pinistramenti</name>
    <dbReference type="NCBI Taxonomy" id="2705254"/>
    <lineage>
        <taxon>Bacteria</taxon>
        <taxon>Bacillati</taxon>
        <taxon>Actinomycetota</taxon>
        <taxon>Actinomycetes</taxon>
        <taxon>Catenulisporales</taxon>
        <taxon>Catenulisporaceae</taxon>
        <taxon>Catenulispora</taxon>
    </lineage>
</organism>
<feature type="domain" description="Ketoreductase" evidence="4">
    <location>
        <begin position="5"/>
        <end position="182"/>
    </location>
</feature>
<feature type="compositionally biased region" description="Basic and acidic residues" evidence="3">
    <location>
        <begin position="209"/>
        <end position="219"/>
    </location>
</feature>
<evidence type="ECO:0000256" key="2">
    <source>
        <dbReference type="RuleBase" id="RU000363"/>
    </source>
</evidence>
<sequence>MTDKHVFLVTGAGSGIGAATARRLAADGHRVVVAGRRREPLAAIAAGTGALAVAGDLADAAGADALVAAALKAYGRIDGLVLNAGVMIPGALGETSGDDWDTVLRVNLTGPALLAKAALPALLAARGAVVAVSSVAGLRAPTGASAYAVAKAGLIMLMQTLAADYGSAGLRANAICPGWVRTEMADREMDAFAGQVGARDAGEPDAGEPGDRERGDGERAAGGSGVDERAAAYEQVTRLVPQRRAADAAEAAEAVAWLLSPAASYVNGAVLPVDGGATVVDVGTSAYGFHIEPRG</sequence>
<dbReference type="PROSITE" id="PS00061">
    <property type="entry name" value="ADH_SHORT"/>
    <property type="match status" value="1"/>
</dbReference>
<reference evidence="5 6" key="1">
    <citation type="submission" date="2020-02" db="EMBL/GenBank/DDBJ databases">
        <title>Acidophilic actinobacteria isolated from forest soil.</title>
        <authorList>
            <person name="Golinska P."/>
        </authorList>
    </citation>
    <scope>NUCLEOTIDE SEQUENCE [LARGE SCALE GENOMIC DNA]</scope>
    <source>
        <strain evidence="5 6">NL8</strain>
    </source>
</reference>
<comment type="caution">
    <text evidence="5">The sequence shown here is derived from an EMBL/GenBank/DDBJ whole genome shotgun (WGS) entry which is preliminary data.</text>
</comment>